<protein>
    <submittedName>
        <fullName evidence="1">Uncharacterized protein</fullName>
    </submittedName>
</protein>
<evidence type="ECO:0000313" key="2">
    <source>
        <dbReference type="Proteomes" id="UP000799302"/>
    </source>
</evidence>
<evidence type="ECO:0000313" key="1">
    <source>
        <dbReference type="EMBL" id="KAF2668602.1"/>
    </source>
</evidence>
<proteinExistence type="predicted"/>
<dbReference type="AlphaFoldDB" id="A0A6A6U8V2"/>
<organism evidence="1 2">
    <name type="scientific">Microthyrium microscopicum</name>
    <dbReference type="NCBI Taxonomy" id="703497"/>
    <lineage>
        <taxon>Eukaryota</taxon>
        <taxon>Fungi</taxon>
        <taxon>Dikarya</taxon>
        <taxon>Ascomycota</taxon>
        <taxon>Pezizomycotina</taxon>
        <taxon>Dothideomycetes</taxon>
        <taxon>Dothideomycetes incertae sedis</taxon>
        <taxon>Microthyriales</taxon>
        <taxon>Microthyriaceae</taxon>
        <taxon>Microthyrium</taxon>
    </lineage>
</organism>
<reference evidence="1" key="1">
    <citation type="journal article" date="2020" name="Stud. Mycol.">
        <title>101 Dothideomycetes genomes: a test case for predicting lifestyles and emergence of pathogens.</title>
        <authorList>
            <person name="Haridas S."/>
            <person name="Albert R."/>
            <person name="Binder M."/>
            <person name="Bloem J."/>
            <person name="Labutti K."/>
            <person name="Salamov A."/>
            <person name="Andreopoulos B."/>
            <person name="Baker S."/>
            <person name="Barry K."/>
            <person name="Bills G."/>
            <person name="Bluhm B."/>
            <person name="Cannon C."/>
            <person name="Castanera R."/>
            <person name="Culley D."/>
            <person name="Daum C."/>
            <person name="Ezra D."/>
            <person name="Gonzalez J."/>
            <person name="Henrissat B."/>
            <person name="Kuo A."/>
            <person name="Liang C."/>
            <person name="Lipzen A."/>
            <person name="Lutzoni F."/>
            <person name="Magnuson J."/>
            <person name="Mondo S."/>
            <person name="Nolan M."/>
            <person name="Ohm R."/>
            <person name="Pangilinan J."/>
            <person name="Park H.-J."/>
            <person name="Ramirez L."/>
            <person name="Alfaro M."/>
            <person name="Sun H."/>
            <person name="Tritt A."/>
            <person name="Yoshinaga Y."/>
            <person name="Zwiers L.-H."/>
            <person name="Turgeon B."/>
            <person name="Goodwin S."/>
            <person name="Spatafora J."/>
            <person name="Crous P."/>
            <person name="Grigoriev I."/>
        </authorList>
    </citation>
    <scope>NUCLEOTIDE SEQUENCE</scope>
    <source>
        <strain evidence="1">CBS 115976</strain>
    </source>
</reference>
<keyword evidence="2" id="KW-1185">Reference proteome</keyword>
<name>A0A6A6U8V2_9PEZI</name>
<dbReference type="EMBL" id="MU004236">
    <property type="protein sequence ID" value="KAF2668602.1"/>
    <property type="molecule type" value="Genomic_DNA"/>
</dbReference>
<dbReference type="Proteomes" id="UP000799302">
    <property type="component" value="Unassembled WGS sequence"/>
</dbReference>
<gene>
    <name evidence="1" type="ORF">BT63DRAFT_281118</name>
</gene>
<sequence length="64" mass="7319">MRVLCSLLTCSQQKTRHQSFDSISSSLDRPINAIFLLIMIPHERSCEIEAIKSCLRLRVPFVVS</sequence>
<accession>A0A6A6U8V2</accession>